<reference evidence="1" key="1">
    <citation type="submission" date="2015-12" db="EMBL/GenBank/DDBJ databases">
        <title>Gene expression during late stages of embryo sac development: a critical building block for successful pollen-pistil interactions.</title>
        <authorList>
            <person name="Liu Y."/>
            <person name="Joly V."/>
            <person name="Sabar M."/>
            <person name="Matton D.P."/>
        </authorList>
    </citation>
    <scope>NUCLEOTIDE SEQUENCE</scope>
</reference>
<dbReference type="AlphaFoldDB" id="A0A0V0HE85"/>
<accession>A0A0V0HE85</accession>
<protein>
    <submittedName>
        <fullName evidence="1">Putative ovule protein</fullName>
    </submittedName>
</protein>
<name>A0A0V0HE85_SOLCH</name>
<organism evidence="1">
    <name type="scientific">Solanum chacoense</name>
    <name type="common">Chaco potato</name>
    <dbReference type="NCBI Taxonomy" id="4108"/>
    <lineage>
        <taxon>Eukaryota</taxon>
        <taxon>Viridiplantae</taxon>
        <taxon>Streptophyta</taxon>
        <taxon>Embryophyta</taxon>
        <taxon>Tracheophyta</taxon>
        <taxon>Spermatophyta</taxon>
        <taxon>Magnoliopsida</taxon>
        <taxon>eudicotyledons</taxon>
        <taxon>Gunneridae</taxon>
        <taxon>Pentapetalae</taxon>
        <taxon>asterids</taxon>
        <taxon>lamiids</taxon>
        <taxon>Solanales</taxon>
        <taxon>Solanaceae</taxon>
        <taxon>Solanoideae</taxon>
        <taxon>Solaneae</taxon>
        <taxon>Solanum</taxon>
    </lineage>
</organism>
<sequence>MSPNAYCIHHITTPLSMSWIRIKFCSFPPDELLDIIFSERWLLKIQTERPRTNRFFVDFMKRCQVWVTESFISSNTPAWIKDEHLFKQIYSSRR</sequence>
<proteinExistence type="predicted"/>
<dbReference type="EMBL" id="GEDG01021110">
    <property type="protein sequence ID" value="JAP18573.1"/>
    <property type="molecule type" value="Transcribed_RNA"/>
</dbReference>
<evidence type="ECO:0000313" key="1">
    <source>
        <dbReference type="EMBL" id="JAP18573.1"/>
    </source>
</evidence>